<evidence type="ECO:0000313" key="4">
    <source>
        <dbReference type="Proteomes" id="UP000238191"/>
    </source>
</evidence>
<name>A0A2S7D5S5_9XANT</name>
<dbReference type="InterPro" id="IPR001653">
    <property type="entry name" value="DAP_epimerase_DapF"/>
</dbReference>
<dbReference type="GO" id="GO:0009089">
    <property type="term" value="P:lysine biosynthetic process via diaminopimelate"/>
    <property type="evidence" value="ECO:0007669"/>
    <property type="project" value="InterPro"/>
</dbReference>
<dbReference type="Pfam" id="PF01678">
    <property type="entry name" value="DAP_epimerase"/>
    <property type="match status" value="1"/>
</dbReference>
<keyword evidence="4" id="KW-1185">Reference proteome</keyword>
<protein>
    <recommendedName>
        <fullName evidence="5">Diaminopimelate epimerase</fullName>
    </recommendedName>
</protein>
<dbReference type="PANTHER" id="PTHR31689">
    <property type="entry name" value="DIAMINOPIMELATE EPIMERASE, CHLOROPLASTIC"/>
    <property type="match status" value="1"/>
</dbReference>
<dbReference type="PANTHER" id="PTHR31689:SF0">
    <property type="entry name" value="DIAMINOPIMELATE EPIMERASE"/>
    <property type="match status" value="1"/>
</dbReference>
<comment type="caution">
    <text evidence="3">The sequence shown here is derived from an EMBL/GenBank/DDBJ whole genome shotgun (WGS) entry which is preliminary data.</text>
</comment>
<dbReference type="EMBL" id="MDEI01000004">
    <property type="protein sequence ID" value="PPU69172.1"/>
    <property type="molecule type" value="Genomic_DNA"/>
</dbReference>
<evidence type="ECO:0008006" key="5">
    <source>
        <dbReference type="Google" id="ProtNLM"/>
    </source>
</evidence>
<evidence type="ECO:0000256" key="2">
    <source>
        <dbReference type="ARBA" id="ARBA00023235"/>
    </source>
</evidence>
<accession>A0A2S7D5S5</accession>
<comment type="similarity">
    <text evidence="1">Belongs to the diaminopimelate epimerase family.</text>
</comment>
<dbReference type="SUPFAM" id="SSF54506">
    <property type="entry name" value="Diaminopimelate epimerase-like"/>
    <property type="match status" value="2"/>
</dbReference>
<dbReference type="OrthoDB" id="9805408at2"/>
<dbReference type="RefSeq" id="WP_046965483.1">
    <property type="nucleotide sequence ID" value="NZ_MDEI01000004.1"/>
</dbReference>
<keyword evidence="2" id="KW-0413">Isomerase</keyword>
<reference evidence="4" key="1">
    <citation type="submission" date="2016-08" db="EMBL/GenBank/DDBJ databases">
        <authorList>
            <person name="Merda D."/>
            <person name="Briand M."/>
            <person name="Taghouti G."/>
            <person name="Carrere S."/>
            <person name="Gouzy J."/>
            <person name="Portier P."/>
            <person name="Jacques M.-A."/>
            <person name="Fischer-Le Saux M."/>
        </authorList>
    </citation>
    <scope>NUCLEOTIDE SEQUENCE [LARGE SCALE GENOMIC DNA]</scope>
    <source>
        <strain evidence="4">CFBP4643</strain>
    </source>
</reference>
<dbReference type="AlphaFoldDB" id="A0A2S7D5S5"/>
<dbReference type="GO" id="GO:0008837">
    <property type="term" value="F:diaminopimelate epimerase activity"/>
    <property type="evidence" value="ECO:0007669"/>
    <property type="project" value="InterPro"/>
</dbReference>
<dbReference type="GO" id="GO:0005829">
    <property type="term" value="C:cytosol"/>
    <property type="evidence" value="ECO:0007669"/>
    <property type="project" value="TreeGrafter"/>
</dbReference>
<evidence type="ECO:0000313" key="3">
    <source>
        <dbReference type="EMBL" id="PPU69172.1"/>
    </source>
</evidence>
<dbReference type="Gene3D" id="3.10.310.10">
    <property type="entry name" value="Diaminopimelate Epimerase, Chain A, domain 1"/>
    <property type="match status" value="2"/>
</dbReference>
<proteinExistence type="inferred from homology"/>
<organism evidence="3 4">
    <name type="scientific">Xanthomonas pisi</name>
    <dbReference type="NCBI Taxonomy" id="56457"/>
    <lineage>
        <taxon>Bacteria</taxon>
        <taxon>Pseudomonadati</taxon>
        <taxon>Pseudomonadota</taxon>
        <taxon>Gammaproteobacteria</taxon>
        <taxon>Lysobacterales</taxon>
        <taxon>Lysobacteraceae</taxon>
        <taxon>Xanthomonas</taxon>
    </lineage>
</organism>
<gene>
    <name evidence="3" type="ORF">XpiCFBP4643_06495</name>
</gene>
<sequence>MKQEVLRRAYKMHGAGNDFVVLIGSGEDDADGMATAALQLCDRHRSIGADGLVWVDVSALPKLAQVRVWNPDGSVVGMCLNAARCVVVLLSRLFDIAEIQLRFGHVSIDAWVVPGGARLQFSLQSPEGGDVAATEIGPHAWFVNLADPHVVIDWRAASTVHEAPLANIAATHAAGGGFSDRPSNCHLVARDDGSEHHRIRSFERRVEAETLACGSGCVASYLALSLEGEQVFLTTSGDRIQLSRAQSCWSLEGPALMVFHTDIHPPA</sequence>
<dbReference type="Proteomes" id="UP000238191">
    <property type="component" value="Unassembled WGS sequence"/>
</dbReference>
<evidence type="ECO:0000256" key="1">
    <source>
        <dbReference type="ARBA" id="ARBA00010219"/>
    </source>
</evidence>